<keyword evidence="8" id="KW-1133">Transmembrane helix</keyword>
<dbReference type="Gramene" id="Psat03G0333200-T1">
    <property type="protein sequence ID" value="KAI5428301.1"/>
    <property type="gene ID" value="KIW84_033332"/>
</dbReference>
<keyword evidence="6" id="KW-0732">Signal</keyword>
<keyword evidence="9" id="KW-0472">Membrane</keyword>
<proteinExistence type="inferred from homology"/>
<evidence type="ECO:0000256" key="9">
    <source>
        <dbReference type="ARBA" id="ARBA00023136"/>
    </source>
</evidence>
<evidence type="ECO:0000256" key="8">
    <source>
        <dbReference type="ARBA" id="ARBA00022989"/>
    </source>
</evidence>
<organism evidence="14 15">
    <name type="scientific">Pisum sativum</name>
    <name type="common">Garden pea</name>
    <name type="synonym">Lathyrus oleraceus</name>
    <dbReference type="NCBI Taxonomy" id="3888"/>
    <lineage>
        <taxon>Eukaryota</taxon>
        <taxon>Viridiplantae</taxon>
        <taxon>Streptophyta</taxon>
        <taxon>Embryophyta</taxon>
        <taxon>Tracheophyta</taxon>
        <taxon>Spermatophyta</taxon>
        <taxon>Magnoliopsida</taxon>
        <taxon>eudicotyledons</taxon>
        <taxon>Gunneridae</taxon>
        <taxon>Pentapetalae</taxon>
        <taxon>rosids</taxon>
        <taxon>fabids</taxon>
        <taxon>Fabales</taxon>
        <taxon>Fabaceae</taxon>
        <taxon>Papilionoideae</taxon>
        <taxon>50 kb inversion clade</taxon>
        <taxon>NPAAA clade</taxon>
        <taxon>Hologalegina</taxon>
        <taxon>IRL clade</taxon>
        <taxon>Fabeae</taxon>
        <taxon>Lathyrus</taxon>
    </lineage>
</organism>
<protein>
    <recommendedName>
        <fullName evidence="13">Glyceraldehyde 3-phosphate dehydrogenase catalytic domain-containing protein</fullName>
    </recommendedName>
</protein>
<feature type="domain" description="Glyceraldehyde 3-phosphate dehydrogenase catalytic" evidence="13">
    <location>
        <begin position="496"/>
        <end position="530"/>
    </location>
</feature>
<evidence type="ECO:0000256" key="10">
    <source>
        <dbReference type="ARBA" id="ARBA00023170"/>
    </source>
</evidence>
<dbReference type="Gene3D" id="3.30.360.10">
    <property type="entry name" value="Dihydrodipicolinate Reductase, domain 2"/>
    <property type="match status" value="1"/>
</dbReference>
<comment type="subcellular location">
    <subcellularLocation>
        <location evidence="1">Cell membrane</location>
        <topology evidence="1">Single-pass type I membrane protein</topology>
    </subcellularLocation>
</comment>
<keyword evidence="15" id="KW-1185">Reference proteome</keyword>
<keyword evidence="12" id="KW-0175">Coiled coil</keyword>
<keyword evidence="3" id="KW-1003">Cell membrane</keyword>
<evidence type="ECO:0000256" key="6">
    <source>
        <dbReference type="ARBA" id="ARBA00022729"/>
    </source>
</evidence>
<keyword evidence="10" id="KW-0675">Receptor</keyword>
<evidence type="ECO:0000256" key="7">
    <source>
        <dbReference type="ARBA" id="ARBA00022737"/>
    </source>
</evidence>
<evidence type="ECO:0000259" key="13">
    <source>
        <dbReference type="Pfam" id="PF02800"/>
    </source>
</evidence>
<dbReference type="Proteomes" id="UP001058974">
    <property type="component" value="Chromosome 3"/>
</dbReference>
<dbReference type="GO" id="GO:0005886">
    <property type="term" value="C:plasma membrane"/>
    <property type="evidence" value="ECO:0007669"/>
    <property type="project" value="UniProtKB-SubCell"/>
</dbReference>
<dbReference type="InterPro" id="IPR001611">
    <property type="entry name" value="Leu-rich_rpt"/>
</dbReference>
<dbReference type="GO" id="GO:0016620">
    <property type="term" value="F:oxidoreductase activity, acting on the aldehyde or oxo group of donors, NAD or NADP as acceptor"/>
    <property type="evidence" value="ECO:0007669"/>
    <property type="project" value="InterPro"/>
</dbReference>
<evidence type="ECO:0000313" key="14">
    <source>
        <dbReference type="EMBL" id="KAI5428301.1"/>
    </source>
</evidence>
<name>A0A9D5B2Z3_PEA</name>
<comment type="caution">
    <text evidence="14">The sequence shown here is derived from an EMBL/GenBank/DDBJ whole genome shotgun (WGS) entry which is preliminary data.</text>
</comment>
<dbReference type="InterPro" id="IPR032675">
    <property type="entry name" value="LRR_dom_sf"/>
</dbReference>
<gene>
    <name evidence="14" type="ORF">KIW84_033332</name>
</gene>
<keyword evidence="11" id="KW-0325">Glycoprotein</keyword>
<dbReference type="Gene3D" id="3.80.10.10">
    <property type="entry name" value="Ribonuclease Inhibitor"/>
    <property type="match status" value="2"/>
</dbReference>
<evidence type="ECO:0000256" key="2">
    <source>
        <dbReference type="ARBA" id="ARBA00009592"/>
    </source>
</evidence>
<keyword evidence="4" id="KW-0433">Leucine-rich repeat</keyword>
<reference evidence="14 15" key="1">
    <citation type="journal article" date="2022" name="Nat. Genet.">
        <title>Improved pea reference genome and pan-genome highlight genomic features and evolutionary characteristics.</title>
        <authorList>
            <person name="Yang T."/>
            <person name="Liu R."/>
            <person name="Luo Y."/>
            <person name="Hu S."/>
            <person name="Wang D."/>
            <person name="Wang C."/>
            <person name="Pandey M.K."/>
            <person name="Ge S."/>
            <person name="Xu Q."/>
            <person name="Li N."/>
            <person name="Li G."/>
            <person name="Huang Y."/>
            <person name="Saxena R.K."/>
            <person name="Ji Y."/>
            <person name="Li M."/>
            <person name="Yan X."/>
            <person name="He Y."/>
            <person name="Liu Y."/>
            <person name="Wang X."/>
            <person name="Xiang C."/>
            <person name="Varshney R.K."/>
            <person name="Ding H."/>
            <person name="Gao S."/>
            <person name="Zong X."/>
        </authorList>
    </citation>
    <scope>NUCLEOTIDE SEQUENCE [LARGE SCALE GENOMIC DNA]</scope>
    <source>
        <strain evidence="14 15">cv. Zhongwan 6</strain>
    </source>
</reference>
<dbReference type="Pfam" id="PF02800">
    <property type="entry name" value="Gp_dh_C"/>
    <property type="match status" value="1"/>
</dbReference>
<accession>A0A9D5B2Z3</accession>
<dbReference type="PANTHER" id="PTHR48052">
    <property type="entry name" value="UNNAMED PRODUCT"/>
    <property type="match status" value="1"/>
</dbReference>
<evidence type="ECO:0000256" key="11">
    <source>
        <dbReference type="ARBA" id="ARBA00023180"/>
    </source>
</evidence>
<dbReference type="SUPFAM" id="SSF55347">
    <property type="entry name" value="Glyceraldehyde-3-phosphate dehydrogenase-like, C-terminal domain"/>
    <property type="match status" value="1"/>
</dbReference>
<comment type="similarity">
    <text evidence="2">Belongs to the RLP family.</text>
</comment>
<dbReference type="Pfam" id="PF00560">
    <property type="entry name" value="LRR_1"/>
    <property type="match status" value="3"/>
</dbReference>
<dbReference type="FunFam" id="3.80.10.10:FF:000041">
    <property type="entry name" value="LRR receptor-like serine/threonine-protein kinase ERECTA"/>
    <property type="match status" value="1"/>
</dbReference>
<evidence type="ECO:0000313" key="15">
    <source>
        <dbReference type="Proteomes" id="UP001058974"/>
    </source>
</evidence>
<evidence type="ECO:0000256" key="1">
    <source>
        <dbReference type="ARBA" id="ARBA00004251"/>
    </source>
</evidence>
<dbReference type="InterPro" id="IPR013083">
    <property type="entry name" value="Znf_RING/FYVE/PHD"/>
</dbReference>
<feature type="coiled-coil region" evidence="12">
    <location>
        <begin position="109"/>
        <end position="136"/>
    </location>
</feature>
<evidence type="ECO:0000256" key="4">
    <source>
        <dbReference type="ARBA" id="ARBA00022614"/>
    </source>
</evidence>
<evidence type="ECO:0000256" key="5">
    <source>
        <dbReference type="ARBA" id="ARBA00022692"/>
    </source>
</evidence>
<dbReference type="PANTHER" id="PTHR48052:SF8">
    <property type="entry name" value="LRR RECEPTOR-LIKE SERINE_THREONINE-PROTEIN KINASE FLS2"/>
    <property type="match status" value="1"/>
</dbReference>
<sequence>MLQERWSFDSECLGSGRRKISGANSRLSYSPSMDLQSYGACTKLLSDKSAWSNQKFVANSDLSVVAVLICGHTFHAECLETMTAESDALVMKQKIRAGLKSEEIHSQQHNESFSSLDHLEAELQQLNSRNHDLTQEIVKLGTLSGEPCTIVNTGSLATDIEVGYESQFRGSKALCNGYSKKLDSTGSYSLLYDESNGHHIGRLISKIINIGNDVVTIDKGEVLADGVMLGTFLSYVKNIDETTGTYPRTDIWTVQWSWPEFAAYCVEKRRELCSSCGSIAQQQHAFWEHSEITLALDKSNNFGFVWKLVSGSILAERGDAVTLQGLYLGHNQLSGTIPGSFGKLTCLVKLNLIGNVLFGSIPISFGNMKELTHLDLSYNVLSGEFPSIMSGVQSLVGLYVQNNRLSGQNQLTGEIPSDPGNLMQLEYFDVSDNNLSGKIPEKLCSLVNSNYLDLSQNRLEGPIPRTGICQNLSRVRFVGNINLCGQMLGTNCEVAGKVFPALNGKLIGMSFIVSTVDVSAVDLTVRLEKTNLRKGERLPFRKGEESRKTLIPYSSRH</sequence>
<evidence type="ECO:0000256" key="12">
    <source>
        <dbReference type="SAM" id="Coils"/>
    </source>
</evidence>
<keyword evidence="5" id="KW-0812">Transmembrane</keyword>
<dbReference type="AlphaFoldDB" id="A0A9D5B2Z3"/>
<evidence type="ECO:0000256" key="3">
    <source>
        <dbReference type="ARBA" id="ARBA00022475"/>
    </source>
</evidence>
<keyword evidence="7" id="KW-0677">Repeat</keyword>
<dbReference type="Gene3D" id="3.30.40.10">
    <property type="entry name" value="Zinc/RING finger domain, C3HC4 (zinc finger)"/>
    <property type="match status" value="1"/>
</dbReference>
<dbReference type="InterPro" id="IPR020829">
    <property type="entry name" value="GlycerAld_3-P_DH_cat"/>
</dbReference>
<dbReference type="EMBL" id="JAMSHJ010000003">
    <property type="protein sequence ID" value="KAI5428301.1"/>
    <property type="molecule type" value="Genomic_DNA"/>
</dbReference>
<dbReference type="SUPFAM" id="SSF52058">
    <property type="entry name" value="L domain-like"/>
    <property type="match status" value="1"/>
</dbReference>